<evidence type="ECO:0000313" key="2">
    <source>
        <dbReference type="EMBL" id="KXN65308.1"/>
    </source>
</evidence>
<proteinExistence type="predicted"/>
<gene>
    <name evidence="2" type="ORF">CONCODRAFT_13149</name>
</gene>
<keyword evidence="3" id="KW-1185">Reference proteome</keyword>
<protein>
    <submittedName>
        <fullName evidence="2">Uncharacterized protein</fullName>
    </submittedName>
</protein>
<keyword evidence="1" id="KW-0472">Membrane</keyword>
<feature type="transmembrane region" description="Helical" evidence="1">
    <location>
        <begin position="29"/>
        <end position="52"/>
    </location>
</feature>
<dbReference type="AlphaFoldDB" id="A0A137NRF4"/>
<keyword evidence="1" id="KW-1133">Transmembrane helix</keyword>
<feature type="non-terminal residue" evidence="2">
    <location>
        <position position="94"/>
    </location>
</feature>
<reference evidence="2 3" key="1">
    <citation type="journal article" date="2015" name="Genome Biol. Evol.">
        <title>Phylogenomic analyses indicate that early fungi evolved digesting cell walls of algal ancestors of land plants.</title>
        <authorList>
            <person name="Chang Y."/>
            <person name="Wang S."/>
            <person name="Sekimoto S."/>
            <person name="Aerts A.L."/>
            <person name="Choi C."/>
            <person name="Clum A."/>
            <person name="LaButti K.M."/>
            <person name="Lindquist E.A."/>
            <person name="Yee Ngan C."/>
            <person name="Ohm R.A."/>
            <person name="Salamov A.A."/>
            <person name="Grigoriev I.V."/>
            <person name="Spatafora J.W."/>
            <person name="Berbee M.L."/>
        </authorList>
    </citation>
    <scope>NUCLEOTIDE SEQUENCE [LARGE SCALE GENOMIC DNA]</scope>
    <source>
        <strain evidence="2 3">NRRL 28638</strain>
    </source>
</reference>
<dbReference type="Proteomes" id="UP000070444">
    <property type="component" value="Unassembled WGS sequence"/>
</dbReference>
<keyword evidence="1" id="KW-0812">Transmembrane</keyword>
<name>A0A137NRF4_CONC2</name>
<organism evidence="2 3">
    <name type="scientific">Conidiobolus coronatus (strain ATCC 28846 / CBS 209.66 / NRRL 28638)</name>
    <name type="common">Delacroixia coronata</name>
    <dbReference type="NCBI Taxonomy" id="796925"/>
    <lineage>
        <taxon>Eukaryota</taxon>
        <taxon>Fungi</taxon>
        <taxon>Fungi incertae sedis</taxon>
        <taxon>Zoopagomycota</taxon>
        <taxon>Entomophthoromycotina</taxon>
        <taxon>Entomophthoromycetes</taxon>
        <taxon>Entomophthorales</taxon>
        <taxon>Ancylistaceae</taxon>
        <taxon>Conidiobolus</taxon>
    </lineage>
</organism>
<evidence type="ECO:0000313" key="3">
    <source>
        <dbReference type="Proteomes" id="UP000070444"/>
    </source>
</evidence>
<evidence type="ECO:0000256" key="1">
    <source>
        <dbReference type="SAM" id="Phobius"/>
    </source>
</evidence>
<accession>A0A137NRF4</accession>
<dbReference type="EMBL" id="KQ964916">
    <property type="protein sequence ID" value="KXN65308.1"/>
    <property type="molecule type" value="Genomic_DNA"/>
</dbReference>
<sequence length="94" mass="10626">MVNANKFNFICPSDNFDNLGIDFFLSECFITVVLKTCLPVLIILLSIGFLTLKNIFKIYIFSTSQYTQLEQNANLVSVDIDESEELNNLKPTPA</sequence>